<evidence type="ECO:0000256" key="1">
    <source>
        <dbReference type="SAM" id="MobiDB-lite"/>
    </source>
</evidence>
<accession>A0A6J4S0A5</accession>
<organism evidence="2">
    <name type="scientific">uncultured Solirubrobacteraceae bacterium</name>
    <dbReference type="NCBI Taxonomy" id="1162706"/>
    <lineage>
        <taxon>Bacteria</taxon>
        <taxon>Bacillati</taxon>
        <taxon>Actinomycetota</taxon>
        <taxon>Thermoleophilia</taxon>
        <taxon>Solirubrobacterales</taxon>
        <taxon>Solirubrobacteraceae</taxon>
        <taxon>environmental samples</taxon>
    </lineage>
</organism>
<feature type="non-terminal residue" evidence="2">
    <location>
        <position position="94"/>
    </location>
</feature>
<reference evidence="2" key="1">
    <citation type="submission" date="2020-02" db="EMBL/GenBank/DDBJ databases">
        <authorList>
            <person name="Meier V. D."/>
        </authorList>
    </citation>
    <scope>NUCLEOTIDE SEQUENCE</scope>
    <source>
        <strain evidence="2">AVDCRST_MAG69</strain>
    </source>
</reference>
<proteinExistence type="predicted"/>
<feature type="compositionally biased region" description="Basic and acidic residues" evidence="1">
    <location>
        <begin position="48"/>
        <end position="65"/>
    </location>
</feature>
<name>A0A6J4S0A5_9ACTN</name>
<sequence length="94" mass="10562">GPARRRARLRAGGVRRPQRDRLQVVRVVGRRTVRRRDEPARPHRQPVLHRDAPRDTALRPSDRVLRPAVRARAPRGDHRSAAVGPSGARLPGAE</sequence>
<feature type="region of interest" description="Disordered" evidence="1">
    <location>
        <begin position="1"/>
        <end position="94"/>
    </location>
</feature>
<gene>
    <name evidence="2" type="ORF">AVDCRST_MAG69-1080</name>
</gene>
<dbReference type="AlphaFoldDB" id="A0A6J4S0A5"/>
<dbReference type="EMBL" id="CADCVP010000122">
    <property type="protein sequence ID" value="CAA9486237.1"/>
    <property type="molecule type" value="Genomic_DNA"/>
</dbReference>
<feature type="non-terminal residue" evidence="2">
    <location>
        <position position="1"/>
    </location>
</feature>
<evidence type="ECO:0000313" key="2">
    <source>
        <dbReference type="EMBL" id="CAA9486237.1"/>
    </source>
</evidence>
<protein>
    <submittedName>
        <fullName evidence="2">Uncharacterized protein</fullName>
    </submittedName>
</protein>